<proteinExistence type="predicted"/>
<organism evidence="1 2">
    <name type="scientific">Pseudoloma neurophilia</name>
    <dbReference type="NCBI Taxonomy" id="146866"/>
    <lineage>
        <taxon>Eukaryota</taxon>
        <taxon>Fungi</taxon>
        <taxon>Fungi incertae sedis</taxon>
        <taxon>Microsporidia</taxon>
        <taxon>Pseudoloma</taxon>
    </lineage>
</organism>
<dbReference type="Proteomes" id="UP000051530">
    <property type="component" value="Unassembled WGS sequence"/>
</dbReference>
<protein>
    <submittedName>
        <fullName evidence="1">Uncharacterized protein</fullName>
    </submittedName>
</protein>
<dbReference type="AlphaFoldDB" id="A0A0R0LZS5"/>
<dbReference type="VEuPathDB" id="MicrosporidiaDB:M153_13700017587"/>
<keyword evidence="2" id="KW-1185">Reference proteome</keyword>
<name>A0A0R0LZS5_9MICR</name>
<reference evidence="1 2" key="1">
    <citation type="submission" date="2015-07" db="EMBL/GenBank/DDBJ databases">
        <title>The genome of Pseudoloma neurophilia, a relevant intracellular parasite of the zebrafish.</title>
        <authorList>
            <person name="Ndikumana S."/>
            <person name="Pelin A."/>
            <person name="Sanders J."/>
            <person name="Corradi N."/>
        </authorList>
    </citation>
    <scope>NUCLEOTIDE SEQUENCE [LARGE SCALE GENOMIC DNA]</scope>
    <source>
        <strain evidence="1 2">MK1</strain>
    </source>
</reference>
<dbReference type="EMBL" id="LGUB01000028">
    <property type="protein sequence ID" value="KRH94818.1"/>
    <property type="molecule type" value="Genomic_DNA"/>
</dbReference>
<gene>
    <name evidence="1" type="ORF">M153_13700017587</name>
</gene>
<accession>A0A0R0LZS5</accession>
<sequence>MVLAAINQEQNNLHSIQDITYNEDDNLNDSTHSAKIIQKMDDIFPVLVVMFDGLFKDRNCYQWPEFYLDLLKLSEVDEKIISEEYEKFLTCSREWVSDENTRMKLSDQLQTLKSYTLWMKSIISSVSLTVNLPKLILEKIFLELLFLSTDSHRTMYRELKNLAKNFKELLLSFSTDLLNPINKILISEEYAQEGSAFTEHVFKLKNKKTKLMSSEYENVTFFDRKRSSSFREKMSRNHLLYRPNKYAKNLCQNGVNNISLFEMYSETSTQYLQNLNELKQCQKDLKKISEVLNKIEDQQNSISSESFFKFDMFKSSYFDDRLVVLLALCESEFSQIEQLQAQIEGYRRGAWSTYAIFSNENDQKPLVNPIKIPLNINMKNIKSIDTMRNIFIKSIKQPIYVFEIDNLLLPGNNMNLPKASIHHNKTESTNTSSSNDLDLKSVGSPIVYNIYLINFLNNLQGFKFIISNKPKKKIDKIIKELGITNNIDITLSSDSDECSSNNLTVKDFLKIFKGEKNVVLTNSANLREFCSHNQINCRLIEESEDNYGVVKSLKNAIADFENESENK</sequence>
<evidence type="ECO:0000313" key="2">
    <source>
        <dbReference type="Proteomes" id="UP000051530"/>
    </source>
</evidence>
<comment type="caution">
    <text evidence="1">The sequence shown here is derived from an EMBL/GenBank/DDBJ whole genome shotgun (WGS) entry which is preliminary data.</text>
</comment>
<evidence type="ECO:0000313" key="1">
    <source>
        <dbReference type="EMBL" id="KRH94818.1"/>
    </source>
</evidence>